<sequence length="177" mass="19902">MVTHNAPNVWQQMQYVPPQGPCNYKLSLMSPKCPCLRFMLHPLKSGSSFECDGCSHHASFHSMENKAEDEIRKRWEQEARDKDKKQQEEDQVASRPKKRLREIEYNTGAAKAANVRLLGNGVVPPDEDDASVRSAAEAGKTTTRRPKPRRAPARARGARNPGTATEISDDDEFIEVD</sequence>
<feature type="compositionally biased region" description="Basic and acidic residues" evidence="1">
    <location>
        <begin position="63"/>
        <end position="88"/>
    </location>
</feature>
<evidence type="ECO:0000313" key="3">
    <source>
        <dbReference type="Proteomes" id="UP000481861"/>
    </source>
</evidence>
<comment type="caution">
    <text evidence="2">The sequence shown here is derived from an EMBL/GenBank/DDBJ whole genome shotgun (WGS) entry which is preliminary data.</text>
</comment>
<feature type="region of interest" description="Disordered" evidence="1">
    <location>
        <begin position="117"/>
        <end position="177"/>
    </location>
</feature>
<dbReference type="EMBL" id="JAADJZ010000006">
    <property type="protein sequence ID" value="KAF2874407.1"/>
    <property type="molecule type" value="Genomic_DNA"/>
</dbReference>
<protein>
    <submittedName>
        <fullName evidence="2">Uncharacterized protein</fullName>
    </submittedName>
</protein>
<dbReference type="AlphaFoldDB" id="A0A7C8IJJ8"/>
<name>A0A7C8IJJ8_9PLEO</name>
<proteinExistence type="predicted"/>
<reference evidence="2 3" key="1">
    <citation type="submission" date="2020-01" db="EMBL/GenBank/DDBJ databases">
        <authorList>
            <consortium name="DOE Joint Genome Institute"/>
            <person name="Haridas S."/>
            <person name="Albert R."/>
            <person name="Binder M."/>
            <person name="Bloem J."/>
            <person name="Labutti K."/>
            <person name="Salamov A."/>
            <person name="Andreopoulos B."/>
            <person name="Baker S.E."/>
            <person name="Barry K."/>
            <person name="Bills G."/>
            <person name="Bluhm B.H."/>
            <person name="Cannon C."/>
            <person name="Castanera R."/>
            <person name="Culley D.E."/>
            <person name="Daum C."/>
            <person name="Ezra D."/>
            <person name="Gonzalez J.B."/>
            <person name="Henrissat B."/>
            <person name="Kuo A."/>
            <person name="Liang C."/>
            <person name="Lipzen A."/>
            <person name="Lutzoni F."/>
            <person name="Magnuson J."/>
            <person name="Mondo S."/>
            <person name="Nolan M."/>
            <person name="Ohm R."/>
            <person name="Pangilinan J."/>
            <person name="Park H.-J.H."/>
            <person name="Ramirez L."/>
            <person name="Alfaro M."/>
            <person name="Sun H."/>
            <person name="Tritt A."/>
            <person name="Yoshinaga Y."/>
            <person name="Zwiers L.-H.L."/>
            <person name="Turgeon B.G."/>
            <person name="Goodwin S.B."/>
            <person name="Spatafora J.W."/>
            <person name="Crous P.W."/>
            <person name="Grigoriev I.V."/>
        </authorList>
    </citation>
    <scope>NUCLEOTIDE SEQUENCE [LARGE SCALE GENOMIC DNA]</scope>
    <source>
        <strain evidence="2 3">CBS 611.86</strain>
    </source>
</reference>
<accession>A0A7C8IJJ8</accession>
<gene>
    <name evidence="2" type="ORF">BDV95DRAFT_592490</name>
</gene>
<feature type="compositionally biased region" description="Acidic residues" evidence="1">
    <location>
        <begin position="167"/>
        <end position="177"/>
    </location>
</feature>
<organism evidence="2 3">
    <name type="scientific">Massariosphaeria phaeospora</name>
    <dbReference type="NCBI Taxonomy" id="100035"/>
    <lineage>
        <taxon>Eukaryota</taxon>
        <taxon>Fungi</taxon>
        <taxon>Dikarya</taxon>
        <taxon>Ascomycota</taxon>
        <taxon>Pezizomycotina</taxon>
        <taxon>Dothideomycetes</taxon>
        <taxon>Pleosporomycetidae</taxon>
        <taxon>Pleosporales</taxon>
        <taxon>Pleosporales incertae sedis</taxon>
        <taxon>Massariosphaeria</taxon>
    </lineage>
</organism>
<evidence type="ECO:0000256" key="1">
    <source>
        <dbReference type="SAM" id="MobiDB-lite"/>
    </source>
</evidence>
<dbReference type="OrthoDB" id="5424021at2759"/>
<feature type="region of interest" description="Disordered" evidence="1">
    <location>
        <begin position="62"/>
        <end position="103"/>
    </location>
</feature>
<keyword evidence="3" id="KW-1185">Reference proteome</keyword>
<dbReference type="Proteomes" id="UP000481861">
    <property type="component" value="Unassembled WGS sequence"/>
</dbReference>
<feature type="compositionally biased region" description="Basic residues" evidence="1">
    <location>
        <begin position="142"/>
        <end position="157"/>
    </location>
</feature>
<evidence type="ECO:0000313" key="2">
    <source>
        <dbReference type="EMBL" id="KAF2874407.1"/>
    </source>
</evidence>